<dbReference type="AlphaFoldDB" id="A0A5K1CM14"/>
<proteinExistence type="predicted"/>
<dbReference type="EMBL" id="LR721782">
    <property type="protein sequence ID" value="VVW27624.1"/>
    <property type="molecule type" value="Genomic_DNA"/>
</dbReference>
<evidence type="ECO:0000313" key="1">
    <source>
        <dbReference type="EMBL" id="VVW27624.1"/>
    </source>
</evidence>
<sequence length="40" mass="4615">MRGAFTGHTYEQERNYCQKTDPWLAHLDITFSGTLVGTRI</sequence>
<gene>
    <name evidence="1" type="ORF">NYM_LOCUS16768</name>
</gene>
<protein>
    <submittedName>
        <fullName evidence="1">Uncharacterized protein</fullName>
    </submittedName>
</protein>
<accession>A0A5K1CM14</accession>
<organism evidence="1">
    <name type="scientific">Nymphaea colorata</name>
    <name type="common">pocket water lily</name>
    <dbReference type="NCBI Taxonomy" id="210225"/>
    <lineage>
        <taxon>Eukaryota</taxon>
        <taxon>Viridiplantae</taxon>
        <taxon>Streptophyta</taxon>
        <taxon>Embryophyta</taxon>
        <taxon>Tracheophyta</taxon>
        <taxon>Spermatophyta</taxon>
        <taxon>Magnoliopsida</taxon>
        <taxon>Nymphaeales</taxon>
        <taxon>Nymphaeaceae</taxon>
        <taxon>Nymphaea</taxon>
    </lineage>
</organism>
<name>A0A5K1CM14_9MAGN</name>
<reference evidence="1" key="1">
    <citation type="submission" date="2019-09" db="EMBL/GenBank/DDBJ databases">
        <authorList>
            <person name="Zhang L."/>
        </authorList>
    </citation>
    <scope>NUCLEOTIDE SEQUENCE</scope>
</reference>